<dbReference type="PANTHER" id="PTHR11349">
    <property type="entry name" value="NUCLEOSIDE DIPHOSPHATE KINASE"/>
    <property type="match status" value="1"/>
</dbReference>
<keyword evidence="6 12" id="KW-0479">Metal-binding</keyword>
<dbReference type="GO" id="GO:0006228">
    <property type="term" value="P:UTP biosynthetic process"/>
    <property type="evidence" value="ECO:0007669"/>
    <property type="project" value="UniProtKB-UniRule"/>
</dbReference>
<accession>A0A1F5ZNJ5</accession>
<dbReference type="FunFam" id="3.30.70.141:FF:000003">
    <property type="entry name" value="Nucleoside diphosphate kinase"/>
    <property type="match status" value="1"/>
</dbReference>
<evidence type="ECO:0000256" key="1">
    <source>
        <dbReference type="ARBA" id="ARBA00001946"/>
    </source>
</evidence>
<feature type="active site" description="Pros-phosphohistidine intermediate" evidence="12 13">
    <location>
        <position position="116"/>
    </location>
</feature>
<dbReference type="EC" id="2.7.4.6" evidence="3 12"/>
<evidence type="ECO:0000256" key="11">
    <source>
        <dbReference type="ARBA" id="ARBA00023080"/>
    </source>
</evidence>
<evidence type="ECO:0000256" key="5">
    <source>
        <dbReference type="ARBA" id="ARBA00022679"/>
    </source>
</evidence>
<evidence type="ECO:0000256" key="4">
    <source>
        <dbReference type="ARBA" id="ARBA00017632"/>
    </source>
</evidence>
<evidence type="ECO:0000256" key="2">
    <source>
        <dbReference type="ARBA" id="ARBA00008142"/>
    </source>
</evidence>
<dbReference type="GO" id="GO:0005524">
    <property type="term" value="F:ATP binding"/>
    <property type="evidence" value="ECO:0007669"/>
    <property type="project" value="UniProtKB-UniRule"/>
</dbReference>
<proteinExistence type="inferred from homology"/>
<evidence type="ECO:0000256" key="3">
    <source>
        <dbReference type="ARBA" id="ARBA00012966"/>
    </source>
</evidence>
<comment type="subcellular location">
    <subcellularLocation>
        <location evidence="12">Cytoplasm</location>
    </subcellularLocation>
</comment>
<evidence type="ECO:0000256" key="9">
    <source>
        <dbReference type="ARBA" id="ARBA00022840"/>
    </source>
</evidence>
<keyword evidence="11 12" id="KW-0546">Nucleotide metabolism</keyword>
<comment type="similarity">
    <text evidence="2 12 13 14">Belongs to the NDK family.</text>
</comment>
<comment type="function">
    <text evidence="12">Major role in the synthesis of nucleoside triphosphates other than ATP. The ATP gamma phosphate is transferred to the NDP beta phosphate via a ping-pong mechanism, using a phosphorylated active-site intermediate.</text>
</comment>
<gene>
    <name evidence="12" type="primary">ndk</name>
    <name evidence="16" type="ORF">A3D77_03285</name>
</gene>
<keyword evidence="12" id="KW-0597">Phosphoprotein</keyword>
<keyword evidence="10 12" id="KW-0460">Magnesium</keyword>
<organism evidence="16 17">
    <name type="scientific">Candidatus Gottesmanbacteria bacterium RIFCSPHIGHO2_02_FULL_39_11</name>
    <dbReference type="NCBI Taxonomy" id="1798382"/>
    <lineage>
        <taxon>Bacteria</taxon>
        <taxon>Candidatus Gottesmaniibacteriota</taxon>
    </lineage>
</organism>
<dbReference type="GO" id="GO:0046872">
    <property type="term" value="F:metal ion binding"/>
    <property type="evidence" value="ECO:0007669"/>
    <property type="project" value="UniProtKB-KW"/>
</dbReference>
<evidence type="ECO:0000259" key="15">
    <source>
        <dbReference type="SMART" id="SM00562"/>
    </source>
</evidence>
<evidence type="ECO:0000313" key="17">
    <source>
        <dbReference type="Proteomes" id="UP000176923"/>
    </source>
</evidence>
<evidence type="ECO:0000256" key="6">
    <source>
        <dbReference type="ARBA" id="ARBA00022723"/>
    </source>
</evidence>
<dbReference type="SUPFAM" id="SSF54919">
    <property type="entry name" value="Nucleoside diphosphate kinase, NDK"/>
    <property type="match status" value="1"/>
</dbReference>
<dbReference type="STRING" id="1798382.A3D77_03285"/>
<keyword evidence="9 12" id="KW-0067">ATP-binding</keyword>
<comment type="catalytic activity">
    <reaction evidence="12">
        <text>a 2'-deoxyribonucleoside 5'-diphosphate + ATP = a 2'-deoxyribonucleoside 5'-triphosphate + ADP</text>
        <dbReference type="Rhea" id="RHEA:44640"/>
        <dbReference type="ChEBI" id="CHEBI:30616"/>
        <dbReference type="ChEBI" id="CHEBI:61560"/>
        <dbReference type="ChEBI" id="CHEBI:73316"/>
        <dbReference type="ChEBI" id="CHEBI:456216"/>
        <dbReference type="EC" id="2.7.4.6"/>
    </reaction>
</comment>
<dbReference type="InterPro" id="IPR001564">
    <property type="entry name" value="Nucleoside_diP_kinase"/>
</dbReference>
<evidence type="ECO:0000256" key="14">
    <source>
        <dbReference type="RuleBase" id="RU004011"/>
    </source>
</evidence>
<dbReference type="SMART" id="SM00562">
    <property type="entry name" value="NDK"/>
    <property type="match status" value="1"/>
</dbReference>
<dbReference type="HAMAP" id="MF_00451">
    <property type="entry name" value="NDP_kinase"/>
    <property type="match status" value="1"/>
</dbReference>
<dbReference type="GO" id="GO:0006241">
    <property type="term" value="P:CTP biosynthetic process"/>
    <property type="evidence" value="ECO:0007669"/>
    <property type="project" value="UniProtKB-UniRule"/>
</dbReference>
<feature type="binding site" evidence="12 13">
    <location>
        <position position="86"/>
    </location>
    <ligand>
        <name>ATP</name>
        <dbReference type="ChEBI" id="CHEBI:30616"/>
    </ligand>
</feature>
<dbReference type="GO" id="GO:0004550">
    <property type="term" value="F:nucleoside diphosphate kinase activity"/>
    <property type="evidence" value="ECO:0007669"/>
    <property type="project" value="UniProtKB-UniRule"/>
</dbReference>
<comment type="cofactor">
    <cofactor evidence="1 12">
        <name>Mg(2+)</name>
        <dbReference type="ChEBI" id="CHEBI:18420"/>
    </cofactor>
</comment>
<evidence type="ECO:0000256" key="7">
    <source>
        <dbReference type="ARBA" id="ARBA00022741"/>
    </source>
</evidence>
<comment type="subunit">
    <text evidence="12">Homotetramer.</text>
</comment>
<dbReference type="AlphaFoldDB" id="A0A1F5ZNJ5"/>
<dbReference type="PRINTS" id="PR01243">
    <property type="entry name" value="NUCDPKINASE"/>
</dbReference>
<dbReference type="Gene3D" id="3.30.70.141">
    <property type="entry name" value="Nucleoside diphosphate kinase-like domain"/>
    <property type="match status" value="1"/>
</dbReference>
<feature type="binding site" evidence="12 13">
    <location>
        <position position="58"/>
    </location>
    <ligand>
        <name>ATP</name>
        <dbReference type="ChEBI" id="CHEBI:30616"/>
    </ligand>
</feature>
<feature type="binding site" evidence="12 13">
    <location>
        <position position="92"/>
    </location>
    <ligand>
        <name>ATP</name>
        <dbReference type="ChEBI" id="CHEBI:30616"/>
    </ligand>
</feature>
<dbReference type="Pfam" id="PF00334">
    <property type="entry name" value="NDK"/>
    <property type="match status" value="1"/>
</dbReference>
<dbReference type="InterPro" id="IPR034907">
    <property type="entry name" value="NDK-like_dom"/>
</dbReference>
<comment type="catalytic activity">
    <reaction evidence="12">
        <text>a ribonucleoside 5'-diphosphate + ATP = a ribonucleoside 5'-triphosphate + ADP</text>
        <dbReference type="Rhea" id="RHEA:18113"/>
        <dbReference type="ChEBI" id="CHEBI:30616"/>
        <dbReference type="ChEBI" id="CHEBI:57930"/>
        <dbReference type="ChEBI" id="CHEBI:61557"/>
        <dbReference type="ChEBI" id="CHEBI:456216"/>
        <dbReference type="EC" id="2.7.4.6"/>
    </reaction>
</comment>
<dbReference type="Proteomes" id="UP000176923">
    <property type="component" value="Unassembled WGS sequence"/>
</dbReference>
<evidence type="ECO:0000256" key="13">
    <source>
        <dbReference type="PROSITE-ProRule" id="PRU00706"/>
    </source>
</evidence>
<dbReference type="NCBIfam" id="NF001908">
    <property type="entry name" value="PRK00668.1"/>
    <property type="match status" value="1"/>
</dbReference>
<reference evidence="16 17" key="1">
    <citation type="journal article" date="2016" name="Nat. Commun.">
        <title>Thousands of microbial genomes shed light on interconnected biogeochemical processes in an aquifer system.</title>
        <authorList>
            <person name="Anantharaman K."/>
            <person name="Brown C.T."/>
            <person name="Hug L.A."/>
            <person name="Sharon I."/>
            <person name="Castelle C.J."/>
            <person name="Probst A.J."/>
            <person name="Thomas B.C."/>
            <person name="Singh A."/>
            <person name="Wilkins M.J."/>
            <person name="Karaoz U."/>
            <person name="Brodie E.L."/>
            <person name="Williams K.H."/>
            <person name="Hubbard S.S."/>
            <person name="Banfield J.F."/>
        </authorList>
    </citation>
    <scope>NUCLEOTIDE SEQUENCE [LARGE SCALE GENOMIC DNA]</scope>
</reference>
<keyword evidence="7 12" id="KW-0547">Nucleotide-binding</keyword>
<dbReference type="InterPro" id="IPR036850">
    <property type="entry name" value="NDK-like_dom_sf"/>
</dbReference>
<protein>
    <recommendedName>
        <fullName evidence="4 12">Nucleoside diphosphate kinase</fullName>
        <shortName evidence="12">NDK</shortName>
        <shortName evidence="12">NDP kinase</shortName>
        <ecNumber evidence="3 12">2.7.4.6</ecNumber>
    </recommendedName>
    <alternativeName>
        <fullName evidence="12">Nucleoside-2-P kinase</fullName>
    </alternativeName>
</protein>
<comment type="caution">
    <text evidence="16">The sequence shown here is derived from an EMBL/GenBank/DDBJ whole genome shotgun (WGS) entry which is preliminary data.</text>
</comment>
<dbReference type="PROSITE" id="PS51374">
    <property type="entry name" value="NDPK_LIKE"/>
    <property type="match status" value="1"/>
</dbReference>
<feature type="binding site" evidence="12 13">
    <location>
        <position position="10"/>
    </location>
    <ligand>
        <name>ATP</name>
        <dbReference type="ChEBI" id="CHEBI:30616"/>
    </ligand>
</feature>
<dbReference type="GO" id="GO:0006183">
    <property type="term" value="P:GTP biosynthetic process"/>
    <property type="evidence" value="ECO:0007669"/>
    <property type="project" value="UniProtKB-UniRule"/>
</dbReference>
<dbReference type="EMBL" id="MFJL01000032">
    <property type="protein sequence ID" value="OGG14008.1"/>
    <property type="molecule type" value="Genomic_DNA"/>
</dbReference>
<feature type="binding site" evidence="12 13">
    <location>
        <position position="103"/>
    </location>
    <ligand>
        <name>ATP</name>
        <dbReference type="ChEBI" id="CHEBI:30616"/>
    </ligand>
</feature>
<feature type="domain" description="Nucleoside diphosphate kinase-like" evidence="15">
    <location>
        <begin position="2"/>
        <end position="139"/>
    </location>
</feature>
<evidence type="ECO:0000313" key="16">
    <source>
        <dbReference type="EMBL" id="OGG14008.1"/>
    </source>
</evidence>
<sequence>MMQKTVVIIKPDAVKKNFIGKIIARFESEGFKLIAAKFIRLDDEILSKWYEHHRHKPFFPELVSFMTETPVAAMVWEGEDVIFKVREICGPTDSRKAQKGTLRGDFGEDIQRNAIHASEDETAAKKEMNLMFTPEEIHTYEK</sequence>
<keyword evidence="12" id="KW-0963">Cytoplasm</keyword>
<dbReference type="GO" id="GO:0005737">
    <property type="term" value="C:cytoplasm"/>
    <property type="evidence" value="ECO:0007669"/>
    <property type="project" value="UniProtKB-SubCell"/>
</dbReference>
<keyword evidence="8 12" id="KW-0418">Kinase</keyword>
<name>A0A1F5ZNJ5_9BACT</name>
<evidence type="ECO:0000256" key="10">
    <source>
        <dbReference type="ARBA" id="ARBA00022842"/>
    </source>
</evidence>
<evidence type="ECO:0000256" key="8">
    <source>
        <dbReference type="ARBA" id="ARBA00022777"/>
    </source>
</evidence>
<keyword evidence="5 12" id="KW-0808">Transferase</keyword>
<evidence type="ECO:0000256" key="12">
    <source>
        <dbReference type="HAMAP-Rule" id="MF_00451"/>
    </source>
</evidence>
<feature type="binding site" evidence="12 13">
    <location>
        <position position="113"/>
    </location>
    <ligand>
        <name>ATP</name>
        <dbReference type="ChEBI" id="CHEBI:30616"/>
    </ligand>
</feature>
<dbReference type="CDD" id="cd04413">
    <property type="entry name" value="NDPk_I"/>
    <property type="match status" value="1"/>
</dbReference>